<sequence length="463" mass="51722">MLQTWRLNSKDQNETHQRQAFDPETARPIVQQACNSCRVKKLRCSGQKTGCFRCQTLSQECVYAQNSTRGSARARKSKESSSKGDTGSRRPSATPSLVSSASTPRNEAKSKSPRQEPFNPAPNAQGSELHWAPTKPGNDQRNTTPLEVDMMAFEPQDYLQIQGMSSTQTNNTEQYQNSDSWFFSWPDPVQEGHFAPAKAPWEGNVLPLSIPTFGGWEPGVHGYDETPITPTTRNPISEPGIPEIQTSPFSMPPQLAPSQHGQDHREWLQYQTREPCQCLQRVVFLLEELDSEALGINLKELGPWLSRHKEALRCSEALLTCSLCQAKPEHMTILAFLTDRLIAMCDNVVSVYLQSMEGGSSSQVMGYKDGAWLVLVGNFEIDSLQEWSALVRTMLIMQLRDLDTFMVRFKDLSQAIGGDGVRRKTDSTQSRISTLLGKLDDPPQRAQNGFIVPSNSLRSNAEQ</sequence>
<evidence type="ECO:0000313" key="5">
    <source>
        <dbReference type="Proteomes" id="UP001148614"/>
    </source>
</evidence>
<dbReference type="InterPro" id="IPR036864">
    <property type="entry name" value="Zn2-C6_fun-type_DNA-bd_sf"/>
</dbReference>
<dbReference type="PROSITE" id="PS00463">
    <property type="entry name" value="ZN2_CY6_FUNGAL_1"/>
    <property type="match status" value="1"/>
</dbReference>
<organism evidence="4 5">
    <name type="scientific">Xylaria arbuscula</name>
    <dbReference type="NCBI Taxonomy" id="114810"/>
    <lineage>
        <taxon>Eukaryota</taxon>
        <taxon>Fungi</taxon>
        <taxon>Dikarya</taxon>
        <taxon>Ascomycota</taxon>
        <taxon>Pezizomycotina</taxon>
        <taxon>Sordariomycetes</taxon>
        <taxon>Xylariomycetidae</taxon>
        <taxon>Xylariales</taxon>
        <taxon>Xylariaceae</taxon>
        <taxon>Xylaria</taxon>
    </lineage>
</organism>
<feature type="compositionally biased region" description="Polar residues" evidence="2">
    <location>
        <begin position="453"/>
        <end position="463"/>
    </location>
</feature>
<gene>
    <name evidence="4" type="ORF">NPX13_g536</name>
</gene>
<dbReference type="Gene3D" id="4.10.240.10">
    <property type="entry name" value="Zn(2)-C6 fungal-type DNA-binding domain"/>
    <property type="match status" value="1"/>
</dbReference>
<evidence type="ECO:0000313" key="4">
    <source>
        <dbReference type="EMBL" id="KAJ3580030.1"/>
    </source>
</evidence>
<dbReference type="GO" id="GO:0008270">
    <property type="term" value="F:zinc ion binding"/>
    <property type="evidence" value="ECO:0007669"/>
    <property type="project" value="InterPro"/>
</dbReference>
<keyword evidence="5" id="KW-1185">Reference proteome</keyword>
<dbReference type="SUPFAM" id="SSF57701">
    <property type="entry name" value="Zn2/Cys6 DNA-binding domain"/>
    <property type="match status" value="1"/>
</dbReference>
<feature type="compositionally biased region" description="Polar residues" evidence="2">
    <location>
        <begin position="89"/>
        <end position="105"/>
    </location>
</feature>
<dbReference type="Pfam" id="PF00172">
    <property type="entry name" value="Zn_clus"/>
    <property type="match status" value="1"/>
</dbReference>
<name>A0A9W8TRV4_9PEZI</name>
<dbReference type="PROSITE" id="PS50048">
    <property type="entry name" value="ZN2_CY6_FUNGAL_2"/>
    <property type="match status" value="1"/>
</dbReference>
<dbReference type="PANTHER" id="PTHR47431">
    <property type="entry name" value="ZN(II)2CYS6 TRANSCRIPTION FACTOR (EUROFUNG)-RELATED"/>
    <property type="match status" value="1"/>
</dbReference>
<accession>A0A9W8TRV4</accession>
<feature type="region of interest" description="Disordered" evidence="2">
    <location>
        <begin position="65"/>
        <end position="143"/>
    </location>
</feature>
<feature type="domain" description="Zn(2)-C6 fungal-type" evidence="3">
    <location>
        <begin position="33"/>
        <end position="63"/>
    </location>
</feature>
<dbReference type="AlphaFoldDB" id="A0A9W8TRV4"/>
<dbReference type="CDD" id="cd00067">
    <property type="entry name" value="GAL4"/>
    <property type="match status" value="1"/>
</dbReference>
<dbReference type="Proteomes" id="UP001148614">
    <property type="component" value="Unassembled WGS sequence"/>
</dbReference>
<dbReference type="SMART" id="SM00066">
    <property type="entry name" value="GAL4"/>
    <property type="match status" value="1"/>
</dbReference>
<feature type="compositionally biased region" description="Basic and acidic residues" evidence="2">
    <location>
        <begin position="8"/>
        <end position="24"/>
    </location>
</feature>
<keyword evidence="1" id="KW-0539">Nucleus</keyword>
<dbReference type="GO" id="GO:0000981">
    <property type="term" value="F:DNA-binding transcription factor activity, RNA polymerase II-specific"/>
    <property type="evidence" value="ECO:0007669"/>
    <property type="project" value="InterPro"/>
</dbReference>
<comment type="caution">
    <text evidence="4">The sequence shown here is derived from an EMBL/GenBank/DDBJ whole genome shotgun (WGS) entry which is preliminary data.</text>
</comment>
<feature type="region of interest" description="Disordered" evidence="2">
    <location>
        <begin position="437"/>
        <end position="463"/>
    </location>
</feature>
<dbReference type="PANTHER" id="PTHR47431:SF1">
    <property type="entry name" value="ZN(II)2CYS6 TRANSCRIPTION FACTOR (EUROFUNG)"/>
    <property type="match status" value="1"/>
</dbReference>
<evidence type="ECO:0000256" key="2">
    <source>
        <dbReference type="SAM" id="MobiDB-lite"/>
    </source>
</evidence>
<feature type="region of interest" description="Disordered" evidence="2">
    <location>
        <begin position="1"/>
        <end position="24"/>
    </location>
</feature>
<proteinExistence type="predicted"/>
<reference evidence="4" key="1">
    <citation type="submission" date="2022-07" db="EMBL/GenBank/DDBJ databases">
        <title>Genome Sequence of Xylaria arbuscula.</title>
        <authorList>
            <person name="Buettner E."/>
        </authorList>
    </citation>
    <scope>NUCLEOTIDE SEQUENCE</scope>
    <source>
        <strain evidence="4">VT107</strain>
    </source>
</reference>
<evidence type="ECO:0000256" key="1">
    <source>
        <dbReference type="ARBA" id="ARBA00023242"/>
    </source>
</evidence>
<dbReference type="EMBL" id="JANPWZ010000035">
    <property type="protein sequence ID" value="KAJ3580030.1"/>
    <property type="molecule type" value="Genomic_DNA"/>
</dbReference>
<dbReference type="VEuPathDB" id="FungiDB:F4678DRAFT_119015"/>
<evidence type="ECO:0000259" key="3">
    <source>
        <dbReference type="PROSITE" id="PS50048"/>
    </source>
</evidence>
<protein>
    <recommendedName>
        <fullName evidence="3">Zn(2)-C6 fungal-type domain-containing protein</fullName>
    </recommendedName>
</protein>
<dbReference type="InterPro" id="IPR001138">
    <property type="entry name" value="Zn2Cys6_DnaBD"/>
</dbReference>
<feature type="compositionally biased region" description="Basic and acidic residues" evidence="2">
    <location>
        <begin position="77"/>
        <end position="88"/>
    </location>
</feature>